<dbReference type="Proteomes" id="UP000000841">
    <property type="component" value="Chromosome"/>
</dbReference>
<name>C7MRP6_SACVD</name>
<proteinExistence type="predicted"/>
<dbReference type="HOGENOM" id="CLU_2847234_0_0_11"/>
<gene>
    <name evidence="1" type="ordered locus">Svir_00180</name>
</gene>
<keyword evidence="2" id="KW-1185">Reference proteome</keyword>
<accession>C7MRP6</accession>
<reference evidence="1 2" key="1">
    <citation type="journal article" date="2009" name="Stand. Genomic Sci.">
        <title>Complete genome sequence of Saccharomonospora viridis type strain (P101).</title>
        <authorList>
            <person name="Pati A."/>
            <person name="Sikorski J."/>
            <person name="Nolan M."/>
            <person name="Lapidus A."/>
            <person name="Copeland A."/>
            <person name="Glavina Del Rio T."/>
            <person name="Lucas S."/>
            <person name="Chen F."/>
            <person name="Tice H."/>
            <person name="Pitluck S."/>
            <person name="Cheng J.F."/>
            <person name="Chertkov O."/>
            <person name="Brettin T."/>
            <person name="Han C."/>
            <person name="Detter J.C."/>
            <person name="Kuske C."/>
            <person name="Bruce D."/>
            <person name="Goodwin L."/>
            <person name="Chain P."/>
            <person name="D'haeseleer P."/>
            <person name="Chen A."/>
            <person name="Palaniappan K."/>
            <person name="Ivanova N."/>
            <person name="Mavromatis K."/>
            <person name="Mikhailova N."/>
            <person name="Rohde M."/>
            <person name="Tindall B.J."/>
            <person name="Goker M."/>
            <person name="Bristow J."/>
            <person name="Eisen J.A."/>
            <person name="Markowitz V."/>
            <person name="Hugenholtz P."/>
            <person name="Kyrpides N.C."/>
            <person name="Klenk H.P."/>
        </authorList>
    </citation>
    <scope>NUCLEOTIDE SEQUENCE [LARGE SCALE GENOMIC DNA]</scope>
    <source>
        <strain evidence="2">ATCC 15386 / DSM 43017 / JCM 3036 / NBRC 12207 / P101</strain>
    </source>
</reference>
<dbReference type="AlphaFoldDB" id="C7MRP6"/>
<dbReference type="EMBL" id="CP001683">
    <property type="protein sequence ID" value="ACU95108.1"/>
    <property type="molecule type" value="Genomic_DNA"/>
</dbReference>
<protein>
    <submittedName>
        <fullName evidence="1">Uncharacterized protein</fullName>
    </submittedName>
</protein>
<sequence>MTAATESNAQTPRGDRALWLPTGAELDRIAGTNNYGRRILRRWKGEGRISGGAALARDERKAIGA</sequence>
<organism evidence="1 2">
    <name type="scientific">Saccharomonospora viridis (strain ATCC 15386 / DSM 43017 / JCM 3036 / CCUG 5913 / NBRC 12207 / NCIMB 9602 / P101)</name>
    <name type="common">Thermoactinomyces viridis</name>
    <dbReference type="NCBI Taxonomy" id="471857"/>
    <lineage>
        <taxon>Bacteria</taxon>
        <taxon>Bacillati</taxon>
        <taxon>Actinomycetota</taxon>
        <taxon>Actinomycetes</taxon>
        <taxon>Pseudonocardiales</taxon>
        <taxon>Pseudonocardiaceae</taxon>
        <taxon>Saccharomonospora</taxon>
    </lineage>
</organism>
<evidence type="ECO:0000313" key="1">
    <source>
        <dbReference type="EMBL" id="ACU95108.1"/>
    </source>
</evidence>
<dbReference type="RefSeq" id="WP_012795541.1">
    <property type="nucleotide sequence ID" value="NC_013159.1"/>
</dbReference>
<evidence type="ECO:0000313" key="2">
    <source>
        <dbReference type="Proteomes" id="UP000000841"/>
    </source>
</evidence>
<dbReference type="KEGG" id="svi:Svir_00180"/>